<name>A0A8J6M3U2_9FIRM</name>
<evidence type="ECO:0000313" key="1">
    <source>
        <dbReference type="EMBL" id="MBC5716853.1"/>
    </source>
</evidence>
<comment type="caution">
    <text evidence="1">The sequence shown here is derived from an EMBL/GenBank/DDBJ whole genome shotgun (WGS) entry which is preliminary data.</text>
</comment>
<accession>A0A8J6M3U2</accession>
<organism evidence="1 2">
    <name type="scientific">Flintibacter faecis</name>
    <dbReference type="NCBI Taxonomy" id="2763047"/>
    <lineage>
        <taxon>Bacteria</taxon>
        <taxon>Bacillati</taxon>
        <taxon>Bacillota</taxon>
        <taxon>Clostridia</taxon>
        <taxon>Eubacteriales</taxon>
        <taxon>Flintibacter</taxon>
    </lineage>
</organism>
<reference evidence="1" key="1">
    <citation type="submission" date="2020-08" db="EMBL/GenBank/DDBJ databases">
        <title>Genome public.</title>
        <authorList>
            <person name="Liu C."/>
            <person name="Sun Q."/>
        </authorList>
    </citation>
    <scope>NUCLEOTIDE SEQUENCE</scope>
    <source>
        <strain evidence="1">BX5</strain>
    </source>
</reference>
<protein>
    <submittedName>
        <fullName evidence="1">Zinc ribbon domain-containing protein</fullName>
    </submittedName>
</protein>
<proteinExistence type="predicted"/>
<evidence type="ECO:0000313" key="2">
    <source>
        <dbReference type="Proteomes" id="UP000602260"/>
    </source>
</evidence>
<dbReference type="RefSeq" id="WP_186878191.1">
    <property type="nucleotide sequence ID" value="NZ_JACOPN010000003.1"/>
</dbReference>
<sequence length="180" mass="19965">MPNWAFGYVNVTGTRDGIKSFIERFVSEDDPSTIPGKRFFARSFIQSKRQAFIDEAMKEFSEPAVDAKASYSFVASFAWSAYSCLIGGYPQNSPSECLTLSEACAEDGVSVMIQTSEPGICFEEHITCDDTGTVEHTEKDLLAYKCRHCGEITSFASFEDPDDQECPECGNCGFDRCEEV</sequence>
<gene>
    <name evidence="1" type="ORF">H8S55_05895</name>
</gene>
<dbReference type="EMBL" id="JACOPN010000003">
    <property type="protein sequence ID" value="MBC5716853.1"/>
    <property type="molecule type" value="Genomic_DNA"/>
</dbReference>
<keyword evidence="2" id="KW-1185">Reference proteome</keyword>
<dbReference type="Proteomes" id="UP000602260">
    <property type="component" value="Unassembled WGS sequence"/>
</dbReference>
<dbReference type="AlphaFoldDB" id="A0A8J6M3U2"/>